<feature type="compositionally biased region" description="Low complexity" evidence="6">
    <location>
        <begin position="50"/>
        <end position="72"/>
    </location>
</feature>
<feature type="compositionally biased region" description="Polar residues" evidence="6">
    <location>
        <begin position="37"/>
        <end position="49"/>
    </location>
</feature>
<evidence type="ECO:0000256" key="6">
    <source>
        <dbReference type="SAM" id="MobiDB-lite"/>
    </source>
</evidence>
<reference evidence="9" key="1">
    <citation type="submission" date="2022-07" db="EMBL/GenBank/DDBJ databases">
        <title>Bacterial species isolated from the porcine tonsil microbiota.</title>
        <authorList>
            <person name="Oliveira I.M.F."/>
        </authorList>
    </citation>
    <scope>NUCLEOTIDE SEQUENCE</scope>
    <source>
        <strain evidence="9">8QC2O2</strain>
    </source>
</reference>
<dbReference type="InterPro" id="IPR019931">
    <property type="entry name" value="LPXTG_anchor"/>
</dbReference>
<feature type="compositionally biased region" description="Polar residues" evidence="6">
    <location>
        <begin position="1"/>
        <end position="11"/>
    </location>
</feature>
<accession>A0AAW5LG42</accession>
<name>A0AAW5LG42_MAMSC</name>
<feature type="transmembrane region" description="Helical" evidence="7">
    <location>
        <begin position="91"/>
        <end position="108"/>
    </location>
</feature>
<evidence type="ECO:0000313" key="10">
    <source>
        <dbReference type="Proteomes" id="UP001204068"/>
    </source>
</evidence>
<feature type="domain" description="Gram-positive cocci surface proteins LPxTG" evidence="8">
    <location>
        <begin position="81"/>
        <end position="116"/>
    </location>
</feature>
<dbReference type="Proteomes" id="UP001204068">
    <property type="component" value="Unassembled WGS sequence"/>
</dbReference>
<keyword evidence="4" id="KW-0732">Signal</keyword>
<feature type="compositionally biased region" description="Basic and acidic residues" evidence="6">
    <location>
        <begin position="73"/>
        <end position="89"/>
    </location>
</feature>
<evidence type="ECO:0000259" key="8">
    <source>
        <dbReference type="PROSITE" id="PS50847"/>
    </source>
</evidence>
<protein>
    <submittedName>
        <fullName evidence="9">MSCRAMM family adhesin</fullName>
    </submittedName>
</protein>
<keyword evidence="7" id="KW-1133">Transmembrane helix</keyword>
<evidence type="ECO:0000256" key="7">
    <source>
        <dbReference type="SAM" id="Phobius"/>
    </source>
</evidence>
<dbReference type="AlphaFoldDB" id="A0AAW5LG42"/>
<evidence type="ECO:0000256" key="4">
    <source>
        <dbReference type="ARBA" id="ARBA00022729"/>
    </source>
</evidence>
<dbReference type="PROSITE" id="PS50847">
    <property type="entry name" value="GRAM_POS_ANCHORING"/>
    <property type="match status" value="1"/>
</dbReference>
<proteinExistence type="predicted"/>
<organism evidence="9 10">
    <name type="scientific">Mammaliicoccus sciuri</name>
    <name type="common">Staphylococcus sciuri</name>
    <dbReference type="NCBI Taxonomy" id="1296"/>
    <lineage>
        <taxon>Bacteria</taxon>
        <taxon>Bacillati</taxon>
        <taxon>Bacillota</taxon>
        <taxon>Bacilli</taxon>
        <taxon>Bacillales</taxon>
        <taxon>Staphylococcaceae</taxon>
        <taxon>Mammaliicoccus</taxon>
    </lineage>
</organism>
<dbReference type="NCBIfam" id="TIGR01167">
    <property type="entry name" value="LPXTG_anchor"/>
    <property type="match status" value="1"/>
</dbReference>
<dbReference type="Pfam" id="PF00746">
    <property type="entry name" value="Gram_pos_anchor"/>
    <property type="match status" value="1"/>
</dbReference>
<keyword evidence="3" id="KW-0964">Secreted</keyword>
<dbReference type="RefSeq" id="WP_257099555.1">
    <property type="nucleotide sequence ID" value="NZ_JAVRJQ010000007.1"/>
</dbReference>
<comment type="subcellular location">
    <subcellularLocation>
        <location evidence="1">Secreted</location>
        <location evidence="1">Cell wall</location>
        <topology evidence="1">Peptidoglycan-anchor</topology>
    </subcellularLocation>
</comment>
<evidence type="ECO:0000256" key="2">
    <source>
        <dbReference type="ARBA" id="ARBA00022512"/>
    </source>
</evidence>
<keyword evidence="7" id="KW-0472">Membrane</keyword>
<dbReference type="EMBL" id="JANILD010000004">
    <property type="protein sequence ID" value="MCQ9303795.1"/>
    <property type="molecule type" value="Genomic_DNA"/>
</dbReference>
<keyword evidence="7" id="KW-0812">Transmembrane</keyword>
<evidence type="ECO:0000256" key="1">
    <source>
        <dbReference type="ARBA" id="ARBA00004168"/>
    </source>
</evidence>
<keyword evidence="5" id="KW-0572">Peptidoglycan-anchor</keyword>
<gene>
    <name evidence="9" type="ORF">NQ032_09310</name>
</gene>
<feature type="region of interest" description="Disordered" evidence="6">
    <location>
        <begin position="1"/>
        <end position="92"/>
    </location>
</feature>
<sequence length="116" mass="12461">MDPNETSNVDNDNGIGYDSDANDNLVGVSDLDGDSGLATNNNEYSQDLRNVNSANSNVSTSVTSTDSESQVTDNEKNDDKLPDTGEEKSNNGTLFATLLAGLGSIILFRRRNKKKE</sequence>
<keyword evidence="2" id="KW-0134">Cell wall</keyword>
<evidence type="ECO:0000256" key="5">
    <source>
        <dbReference type="ARBA" id="ARBA00023088"/>
    </source>
</evidence>
<comment type="caution">
    <text evidence="9">The sequence shown here is derived from an EMBL/GenBank/DDBJ whole genome shotgun (WGS) entry which is preliminary data.</text>
</comment>
<evidence type="ECO:0000256" key="3">
    <source>
        <dbReference type="ARBA" id="ARBA00022525"/>
    </source>
</evidence>
<evidence type="ECO:0000313" key="9">
    <source>
        <dbReference type="EMBL" id="MCQ9303795.1"/>
    </source>
</evidence>